<evidence type="ECO:0000256" key="9">
    <source>
        <dbReference type="ARBA" id="ARBA00022833"/>
    </source>
</evidence>
<evidence type="ECO:0000256" key="8">
    <source>
        <dbReference type="ARBA" id="ARBA00022830"/>
    </source>
</evidence>
<comment type="function">
    <text evidence="18">Plays a role in viral genome replication by driving entry of quiescent cells into the cell cycle. Stimulation of progression from G1 to S phase allows the virus to efficiently use the cellular DNA replicating machinery to achieve viral genome replication. E7 protein has both transforming and trans-activating activities. Induces the disassembly of the E2F1 transcription factor from RB1, with subsequent transcriptional activation of E2F1-regulated S-phase genes. Interferes with host histone deacetylation mediated by HDAC1 and HDAC2, leading to transcription activation. Plays also a role in the inhibition of both antiviral and antiproliferative functions of host interferon alpha. Interaction with host TMEM173/STING impairs the ability of TMEM173/STING to sense cytosolic DNA and promote the production of type I interferon (IFN-alpha and IFN-beta).</text>
</comment>
<dbReference type="GO" id="GO:0008270">
    <property type="term" value="F:zinc ion binding"/>
    <property type="evidence" value="ECO:0007669"/>
    <property type="project" value="UniProtKB-KW"/>
</dbReference>
<keyword evidence="11 18" id="KW-0238">DNA-binding</keyword>
<dbReference type="EMBL" id="KU298899">
    <property type="protein sequence ID" value="ALT54738.1"/>
    <property type="molecule type" value="Genomic_DNA"/>
</dbReference>
<keyword evidence="9 18" id="KW-0862">Zinc</keyword>
<name>A0A159DR67_HPV44</name>
<evidence type="ECO:0000256" key="15">
    <source>
        <dbReference type="ARBA" id="ARBA00023258"/>
    </source>
</evidence>
<keyword evidence="3 18" id="KW-1048">Host nucleus</keyword>
<reference evidence="20 21" key="1">
    <citation type="journal article" date="2016" name="Virology">
        <title>Identification of novel human papillomavirus lineages and sublineages in HIV/HPV-coinfected pregnant women by next-generation sequencing.</title>
        <authorList>
            <person name="Siqueira J.D."/>
            <person name="Alves B.M."/>
            <person name="Prellwitz I.M."/>
            <person name="Furtado C."/>
            <person name="Meyrelles A.R."/>
            <person name="Machado E.S."/>
            <person name="Seuanez H.N."/>
            <person name="Soares M.A."/>
            <person name="Soares E.A."/>
        </authorList>
    </citation>
    <scope>NUCLEOTIDE SEQUENCE [LARGE SCALE GENOMIC DNA]</scope>
    <source>
        <strain evidence="20">87A.44</strain>
    </source>
</reference>
<dbReference type="GO" id="GO:0019904">
    <property type="term" value="F:protein domain specific binding"/>
    <property type="evidence" value="ECO:0007669"/>
    <property type="project" value="UniProtKB-UniRule"/>
</dbReference>
<keyword evidence="5 18" id="KW-1090">Inhibition of host innate immune response by virus</keyword>
<dbReference type="GO" id="GO:0003677">
    <property type="term" value="F:DNA binding"/>
    <property type="evidence" value="ECO:0007669"/>
    <property type="project" value="UniProtKB-UniRule"/>
</dbReference>
<dbReference type="GO" id="GO:0042025">
    <property type="term" value="C:host cell nucleus"/>
    <property type="evidence" value="ECO:0007669"/>
    <property type="project" value="UniProtKB-SubCell"/>
</dbReference>
<dbReference type="SUPFAM" id="SSF161234">
    <property type="entry name" value="E7 C-terminal domain-like"/>
    <property type="match status" value="1"/>
</dbReference>
<evidence type="ECO:0000256" key="10">
    <source>
        <dbReference type="ARBA" id="ARBA00023015"/>
    </source>
</evidence>
<feature type="short sequence motif" description="LXCXE motif; interaction with host RB1 and TMEM173/STING" evidence="18">
    <location>
        <begin position="23"/>
        <end position="27"/>
    </location>
</feature>
<comment type="domain">
    <text evidence="18">The E7 terminal domain is an intrinsically disordered domain, whose flexibility and conformational transitions confer target adaptability to the oncoprotein. It allows adaptation to a variety of protein targets and exposes the PEST degradation sequence that regulates its turnover in the cell.</text>
</comment>
<dbReference type="GO" id="GO:0039645">
    <property type="term" value="P:symbiont-mediated perturbation of host cell cycle G1/S transition checkpoint"/>
    <property type="evidence" value="ECO:0007669"/>
    <property type="project" value="UniProtKB-UniRule"/>
</dbReference>
<keyword evidence="1 18" id="KW-1121">Modulation of host cell cycle by virus</keyword>
<evidence type="ECO:0000256" key="6">
    <source>
        <dbReference type="ARBA" id="ARBA00022723"/>
    </source>
</evidence>
<dbReference type="Gene3D" id="3.30.160.330">
    <property type="match status" value="1"/>
</dbReference>
<dbReference type="PIRSF" id="PIRSF003407">
    <property type="entry name" value="Papvi_E7"/>
    <property type="match status" value="1"/>
</dbReference>
<proteinExistence type="inferred from homology"/>
<evidence type="ECO:0000256" key="16">
    <source>
        <dbReference type="ARBA" id="ARBA00023280"/>
    </source>
</evidence>
<evidence type="ECO:0000256" key="3">
    <source>
        <dbReference type="ARBA" id="ARBA00022562"/>
    </source>
</evidence>
<keyword evidence="13 18" id="KW-0804">Transcription</keyword>
<protein>
    <recommendedName>
        <fullName evidence="18 19">Protein E7</fullName>
    </recommendedName>
</protein>
<dbReference type="Pfam" id="PF00527">
    <property type="entry name" value="E7"/>
    <property type="match status" value="1"/>
</dbReference>
<feature type="short sequence motif" description="Nuclear export signal" evidence="18">
    <location>
        <begin position="75"/>
        <end position="83"/>
    </location>
</feature>
<dbReference type="GO" id="GO:0039502">
    <property type="term" value="P:symbiont-mediated suppression of host type I interferon-mediated signaling pathway"/>
    <property type="evidence" value="ECO:0007669"/>
    <property type="project" value="UniProtKB-UniRule"/>
</dbReference>
<keyword evidence="10 18" id="KW-0805">Transcription regulation</keyword>
<accession>A0A159DR67</accession>
<keyword evidence="12 18" id="KW-0010">Activator</keyword>
<comment type="PTM">
    <text evidence="18">Highly phosphorylated.</text>
</comment>
<evidence type="ECO:0000256" key="12">
    <source>
        <dbReference type="ARBA" id="ARBA00023159"/>
    </source>
</evidence>
<dbReference type="InterPro" id="IPR000148">
    <property type="entry name" value="Papilloma_E7"/>
</dbReference>
<keyword evidence="2 18" id="KW-0244">Early protein</keyword>
<dbReference type="HAMAP" id="MF_04004">
    <property type="entry name" value="PPV_E7"/>
    <property type="match status" value="1"/>
</dbReference>
<dbReference type="GO" id="GO:0030430">
    <property type="term" value="C:host cell cytoplasm"/>
    <property type="evidence" value="ECO:0007669"/>
    <property type="project" value="UniProtKB-SubCell"/>
</dbReference>
<comment type="subunit">
    <text evidence="18">Homodimer. Homooligomer. Interacts with host RB1; this interaction induces dissociation of RB1-E2F1 complex thereby disrupting RB1 activity. Interacts with host EP300; this interaction represses EP300 transcriptional activity. Interacts with protein E2; this interaction inhibits E7 oncogenic activity. Interacts with host TMEM173/STING; this interaction impairs the ability of TMEM173/STING to sense cytosolic DNA and promote the production of type I interferon (IFN-alpha and IFN-beta).</text>
</comment>
<evidence type="ECO:0000313" key="20">
    <source>
        <dbReference type="EMBL" id="ALT54738.1"/>
    </source>
</evidence>
<dbReference type="GO" id="GO:0052170">
    <property type="term" value="P:symbiont-mediated suppression of host innate immune response"/>
    <property type="evidence" value="ECO:0007669"/>
    <property type="project" value="UniProtKB-KW"/>
</dbReference>
<evidence type="ECO:0000256" key="13">
    <source>
        <dbReference type="ARBA" id="ARBA00023163"/>
    </source>
</evidence>
<keyword evidence="4 18" id="KW-0945">Host-virus interaction</keyword>
<comment type="subcellular location">
    <subcellularLocation>
        <location evidence="18">Host cytoplasm</location>
    </subcellularLocation>
    <subcellularLocation>
        <location evidence="18">Host nucleus</location>
    </subcellularLocation>
    <text evidence="18">Predominantly found in the host nucleus.</text>
</comment>
<comment type="similarity">
    <text evidence="18 19">Belongs to the papillomaviridae E7 protein family.</text>
</comment>
<dbReference type="SMR" id="A0A159DR67"/>
<keyword evidence="6 18" id="KW-0479">Metal-binding</keyword>
<organism evidence="20 21">
    <name type="scientific">Human papillomavirus 44</name>
    <dbReference type="NCBI Taxonomy" id="10592"/>
    <lineage>
        <taxon>Viruses</taxon>
        <taxon>Monodnaviria</taxon>
        <taxon>Shotokuvirae</taxon>
        <taxon>Cossaviricota</taxon>
        <taxon>Papovaviricetes</taxon>
        <taxon>Zurhausenvirales</taxon>
        <taxon>Papillomaviridae</taxon>
        <taxon>Firstpapillomavirinae</taxon>
        <taxon>Alphapapillomavirus</taxon>
        <taxon>Alphapapillomavirus 10</taxon>
    </lineage>
</organism>
<dbReference type="GO" id="GO:0003700">
    <property type="term" value="F:DNA-binding transcription factor activity"/>
    <property type="evidence" value="ECO:0007669"/>
    <property type="project" value="UniProtKB-UniRule"/>
</dbReference>
<evidence type="ECO:0000256" key="14">
    <source>
        <dbReference type="ARBA" id="ARBA00023200"/>
    </source>
</evidence>
<dbReference type="Proteomes" id="UP000107802">
    <property type="component" value="Genome"/>
</dbReference>
<evidence type="ECO:0000256" key="19">
    <source>
        <dbReference type="PIRNR" id="PIRNR003407"/>
    </source>
</evidence>
<evidence type="ECO:0000256" key="11">
    <source>
        <dbReference type="ARBA" id="ARBA00023125"/>
    </source>
</evidence>
<evidence type="ECO:0000256" key="7">
    <source>
        <dbReference type="ARBA" id="ARBA00022771"/>
    </source>
</evidence>
<evidence type="ECO:0000256" key="17">
    <source>
        <dbReference type="ARBA" id="ARBA00023309"/>
    </source>
</evidence>
<organismHost>
    <name type="scientific">Homo sapiens</name>
    <name type="common">Human</name>
    <dbReference type="NCBI Taxonomy" id="9606"/>
</organismHost>
<evidence type="ECO:0000256" key="2">
    <source>
        <dbReference type="ARBA" id="ARBA00022518"/>
    </source>
</evidence>
<keyword evidence="17 18" id="KW-1078">G1/S host cell cycle checkpoint dysregulation by virus</keyword>
<keyword evidence="7 18" id="KW-0863">Zinc-finger</keyword>
<evidence type="ECO:0000256" key="1">
    <source>
        <dbReference type="ARBA" id="ARBA00022504"/>
    </source>
</evidence>
<keyword evidence="14 18" id="KW-1035">Host cytoplasm</keyword>
<evidence type="ECO:0000256" key="5">
    <source>
        <dbReference type="ARBA" id="ARBA00022632"/>
    </source>
</evidence>
<keyword evidence="16 18" id="KW-0899">Viral immunoevasion</keyword>
<evidence type="ECO:0000256" key="4">
    <source>
        <dbReference type="ARBA" id="ARBA00022581"/>
    </source>
</evidence>
<dbReference type="GO" id="GO:0006351">
    <property type="term" value="P:DNA-templated transcription"/>
    <property type="evidence" value="ECO:0007669"/>
    <property type="project" value="UniProtKB-UniRule"/>
</dbReference>
<comment type="caution">
    <text evidence="18">Lacks conserved residue(s) required for the propagation of feature annotation.</text>
</comment>
<gene>
    <name evidence="18" type="primary">E7</name>
</gene>
<sequence>MHGNYPTLKEIVLELDPPDPVGLHCNEQLDSSEDEVDELATQATQDVTQPYQIVTTCGTCNRNVRLVVQCTGTDICQLHTLLLGSLEILCPVCAPKN</sequence>
<keyword evidence="15" id="KW-0922">Interferon antiviral system evasion</keyword>
<evidence type="ECO:0000313" key="21">
    <source>
        <dbReference type="Proteomes" id="UP000107802"/>
    </source>
</evidence>
<keyword evidence="8 18" id="KW-1114">Inhibition of host interferon signaling pathway by virus</keyword>
<evidence type="ECO:0000256" key="18">
    <source>
        <dbReference type="HAMAP-Rule" id="MF_04004"/>
    </source>
</evidence>
<feature type="zinc finger region" evidence="18">
    <location>
        <begin position="57"/>
        <end position="93"/>
    </location>
</feature>
<comment type="function">
    <text evidence="19">E7 protein has both transforming and trans-activating activities.</text>
</comment>